<dbReference type="PROSITE" id="PS00107">
    <property type="entry name" value="PROTEIN_KINASE_ATP"/>
    <property type="match status" value="1"/>
</dbReference>
<keyword evidence="6 7" id="KW-0067">ATP-binding</keyword>
<keyword evidence="2 10" id="KW-0723">Serine/threonine-protein kinase</keyword>
<dbReference type="PROSITE" id="PS50011">
    <property type="entry name" value="PROTEIN_KINASE_DOM"/>
    <property type="match status" value="1"/>
</dbReference>
<dbReference type="GO" id="GO:0004674">
    <property type="term" value="F:protein serine/threonine kinase activity"/>
    <property type="evidence" value="ECO:0007669"/>
    <property type="project" value="UniProtKB-KW"/>
</dbReference>
<dbReference type="CDD" id="cd14014">
    <property type="entry name" value="STKc_PknB_like"/>
    <property type="match status" value="1"/>
</dbReference>
<dbReference type="EC" id="2.7.11.1" evidence="1"/>
<dbReference type="Pfam" id="PF00069">
    <property type="entry name" value="Pkinase"/>
    <property type="match status" value="1"/>
</dbReference>
<dbReference type="Gene3D" id="1.10.510.10">
    <property type="entry name" value="Transferase(Phosphotransferase) domain 1"/>
    <property type="match status" value="1"/>
</dbReference>
<dbReference type="Gene3D" id="3.30.200.20">
    <property type="entry name" value="Phosphorylase Kinase, domain 1"/>
    <property type="match status" value="1"/>
</dbReference>
<dbReference type="AlphaFoldDB" id="A0A7W3JU57"/>
<evidence type="ECO:0000256" key="6">
    <source>
        <dbReference type="ARBA" id="ARBA00022840"/>
    </source>
</evidence>
<dbReference type="GO" id="GO:0005524">
    <property type="term" value="F:ATP binding"/>
    <property type="evidence" value="ECO:0007669"/>
    <property type="project" value="UniProtKB-UniRule"/>
</dbReference>
<keyword evidence="5 10" id="KW-0418">Kinase</keyword>
<reference evidence="10 11" key="1">
    <citation type="submission" date="2020-07" db="EMBL/GenBank/DDBJ databases">
        <title>Sequencing the genomes of 1000 actinobacteria strains.</title>
        <authorList>
            <person name="Klenk H.-P."/>
        </authorList>
    </citation>
    <scope>NUCLEOTIDE SEQUENCE [LARGE SCALE GENOMIC DNA]</scope>
    <source>
        <strain evidence="10 11">DSM 23737</strain>
    </source>
</reference>
<dbReference type="InterPro" id="IPR008271">
    <property type="entry name" value="Ser/Thr_kinase_AS"/>
</dbReference>
<protein>
    <recommendedName>
        <fullName evidence="1">non-specific serine/threonine protein kinase</fullName>
        <ecNumber evidence="1">2.7.11.1</ecNumber>
    </recommendedName>
</protein>
<evidence type="ECO:0000256" key="1">
    <source>
        <dbReference type="ARBA" id="ARBA00012513"/>
    </source>
</evidence>
<dbReference type="EMBL" id="JACGWU010000002">
    <property type="protein sequence ID" value="MBA8829096.1"/>
    <property type="molecule type" value="Genomic_DNA"/>
</dbReference>
<dbReference type="SUPFAM" id="SSF56112">
    <property type="entry name" value="Protein kinase-like (PK-like)"/>
    <property type="match status" value="1"/>
</dbReference>
<dbReference type="InterPro" id="IPR017441">
    <property type="entry name" value="Protein_kinase_ATP_BS"/>
</dbReference>
<dbReference type="PANTHER" id="PTHR43289">
    <property type="entry name" value="MITOGEN-ACTIVATED PROTEIN KINASE KINASE KINASE 20-RELATED"/>
    <property type="match status" value="1"/>
</dbReference>
<accession>A0A7W3JU57</accession>
<keyword evidence="11" id="KW-1185">Reference proteome</keyword>
<proteinExistence type="predicted"/>
<sequence length="330" mass="35477">MVRRLPSNPPVLPGFTFVRAVGSGGFADVFLYEQNLPRRQVAIKVLLPEVVNPRVRNMFQAEAQLMAQLSTHPAILTVFEASISSDGRPYLVTELCPTGLGDRFRSERIPVAEVLRTGIRVAAALETAHRANVLHRDIKPGNILLTAYGHPVLSDFGIAASLAAGDSSTAVGLSVPWSAPEVIRQETTGTIASEIFSLGATVYSLLAGRSPFEVVGKENSPGHLAGRILKGKISPLGRPDVPASLESLLAATMSRRTDDRPHSAMEFARQLQAIESELGLAQTPIDVVGDAWSGGLVGPPEDRTELSSLLTVPTPWWRRKKTTVDRVSSP</sequence>
<evidence type="ECO:0000313" key="9">
    <source>
        <dbReference type="EMBL" id="MBA8829096.1"/>
    </source>
</evidence>
<dbReference type="SMART" id="SM00220">
    <property type="entry name" value="S_TKc"/>
    <property type="match status" value="1"/>
</dbReference>
<evidence type="ECO:0000256" key="4">
    <source>
        <dbReference type="ARBA" id="ARBA00022741"/>
    </source>
</evidence>
<dbReference type="RefSeq" id="WP_182484518.1">
    <property type="nucleotide sequence ID" value="NZ_JACGWU010000002.1"/>
</dbReference>
<evidence type="ECO:0000259" key="8">
    <source>
        <dbReference type="PROSITE" id="PS50011"/>
    </source>
</evidence>
<dbReference type="EMBL" id="JACGWU010000003">
    <property type="protein sequence ID" value="MBA8829311.1"/>
    <property type="molecule type" value="Genomic_DNA"/>
</dbReference>
<evidence type="ECO:0000313" key="10">
    <source>
        <dbReference type="EMBL" id="MBA8829311.1"/>
    </source>
</evidence>
<keyword evidence="4 7" id="KW-0547">Nucleotide-binding</keyword>
<dbReference type="PANTHER" id="PTHR43289:SF6">
    <property type="entry name" value="SERINE_THREONINE-PROTEIN KINASE NEKL-3"/>
    <property type="match status" value="1"/>
</dbReference>
<evidence type="ECO:0000256" key="7">
    <source>
        <dbReference type="PROSITE-ProRule" id="PRU10141"/>
    </source>
</evidence>
<dbReference type="InterPro" id="IPR000719">
    <property type="entry name" value="Prot_kinase_dom"/>
</dbReference>
<feature type="domain" description="Protein kinase" evidence="8">
    <location>
        <begin position="15"/>
        <end position="274"/>
    </location>
</feature>
<evidence type="ECO:0000256" key="2">
    <source>
        <dbReference type="ARBA" id="ARBA00022527"/>
    </source>
</evidence>
<keyword evidence="3" id="KW-0808">Transferase</keyword>
<evidence type="ECO:0000256" key="3">
    <source>
        <dbReference type="ARBA" id="ARBA00022679"/>
    </source>
</evidence>
<name>A0A7W3JU57_9MICO</name>
<dbReference type="PROSITE" id="PS00108">
    <property type="entry name" value="PROTEIN_KINASE_ST"/>
    <property type="match status" value="1"/>
</dbReference>
<evidence type="ECO:0000256" key="5">
    <source>
        <dbReference type="ARBA" id="ARBA00022777"/>
    </source>
</evidence>
<dbReference type="Proteomes" id="UP000524237">
    <property type="component" value="Unassembled WGS sequence"/>
</dbReference>
<comment type="caution">
    <text evidence="10">The sequence shown here is derived from an EMBL/GenBank/DDBJ whole genome shotgun (WGS) entry which is preliminary data.</text>
</comment>
<dbReference type="InterPro" id="IPR011009">
    <property type="entry name" value="Kinase-like_dom_sf"/>
</dbReference>
<organism evidence="10 11">
    <name type="scientific">Alpinimonas psychrophila</name>
    <dbReference type="NCBI Taxonomy" id="748908"/>
    <lineage>
        <taxon>Bacteria</taxon>
        <taxon>Bacillati</taxon>
        <taxon>Actinomycetota</taxon>
        <taxon>Actinomycetes</taxon>
        <taxon>Micrococcales</taxon>
        <taxon>Microbacteriaceae</taxon>
        <taxon>Alpinimonas</taxon>
    </lineage>
</organism>
<evidence type="ECO:0000313" key="11">
    <source>
        <dbReference type="Proteomes" id="UP000524237"/>
    </source>
</evidence>
<gene>
    <name evidence="9" type="ORF">FB555_001194</name>
    <name evidence="10" type="ORF">FB555_001414</name>
</gene>
<feature type="binding site" evidence="7">
    <location>
        <position position="44"/>
    </location>
    <ligand>
        <name>ATP</name>
        <dbReference type="ChEBI" id="CHEBI:30616"/>
    </ligand>
</feature>